<dbReference type="Gene3D" id="2.40.128.600">
    <property type="match status" value="1"/>
</dbReference>
<dbReference type="AlphaFoldDB" id="A0AAU7BVN3"/>
<sequence>MKKLFLFVFSICIIASSFSQTDKRLKKIDDDLNKILEATHAAGFAVAVVEKDRIIYAKGFGYRDVENKIPADANTLFAIGSSTKAFTSAILGQLREDDKLSFNDNPRKHIPELEFFNDDMNNNIIIKDLMSHRTGLPRHDYSWYLFPTFDRDSLIQRIKHQEPFTGIRQQWYYNNFMFLAQGVIAEKITGKSWEDNIRERFLKPLGMSRTNVTIDEMKTASNAAYGYETKKDNSNSKMDYYDIAAMSPAGSINSSVNDMSRWLVTWINKGKFNGKEIITEGYINEAMSSQMVINANLPAEKPGLHMSNYGYGWMMSSYKGHYRVEHGGNIDGFSANVAFYPSDSLGIVVLANQNGSRVPSLVRNTIADRMLKVNKTDWIQDFVDAVEKAKKTEAETKDKVTSTRVENTKPSHIKQDYTGTYSHPGYGEFNVNVERDSLFASFKLMKMWLKHEHYDVFEPFQVEETGIDTTDSGPLRFKFTMNTSGDISGMEAKIEPTLPDPISFERTPNIVEIGEATLEKYIGKYELQPGFVIEITIKDGKIFAQATGQGKNQIFAKKEDHFFFKVIEAELIFSKGEDGKINMLTLHQNGAKVPAKKIE</sequence>
<dbReference type="RefSeq" id="WP_347925205.1">
    <property type="nucleotide sequence ID" value="NZ_CP157199.1"/>
</dbReference>
<dbReference type="GO" id="GO:0016787">
    <property type="term" value="F:hydrolase activity"/>
    <property type="evidence" value="ECO:0007669"/>
    <property type="project" value="UniProtKB-KW"/>
</dbReference>
<gene>
    <name evidence="3" type="ORF">ABGB03_04535</name>
</gene>
<evidence type="ECO:0000259" key="1">
    <source>
        <dbReference type="Pfam" id="PF00144"/>
    </source>
</evidence>
<feature type="domain" description="Peptidase S12 Pab87-related C-terminal" evidence="2">
    <location>
        <begin position="515"/>
        <end position="587"/>
    </location>
</feature>
<evidence type="ECO:0000259" key="2">
    <source>
        <dbReference type="Pfam" id="PF11954"/>
    </source>
</evidence>
<dbReference type="InterPro" id="IPR001466">
    <property type="entry name" value="Beta-lactam-related"/>
</dbReference>
<dbReference type="PANTHER" id="PTHR46825:SF15">
    <property type="entry name" value="BETA-LACTAMASE-RELATED DOMAIN-CONTAINING PROTEIN"/>
    <property type="match status" value="1"/>
</dbReference>
<dbReference type="InterPro" id="IPR050491">
    <property type="entry name" value="AmpC-like"/>
</dbReference>
<dbReference type="Pfam" id="PF00144">
    <property type="entry name" value="Beta-lactamase"/>
    <property type="match status" value="1"/>
</dbReference>
<dbReference type="InterPro" id="IPR021860">
    <property type="entry name" value="Peptidase_S12_Pab87-rel_C"/>
</dbReference>
<dbReference type="PANTHER" id="PTHR46825">
    <property type="entry name" value="D-ALANYL-D-ALANINE-CARBOXYPEPTIDASE/ENDOPEPTIDASE AMPH"/>
    <property type="match status" value="1"/>
</dbReference>
<reference evidence="3" key="1">
    <citation type="submission" date="2024-05" db="EMBL/GenBank/DDBJ databases">
        <title>Pontimicrobium maritimus sp. nov., isolated form sea water.</title>
        <authorList>
            <person name="Muhammad N."/>
            <person name="Vuong T.Q."/>
            <person name="Han H.L."/>
            <person name="Kim S.-G."/>
        </authorList>
    </citation>
    <scope>NUCLEOTIDE SEQUENCE</scope>
    <source>
        <strain evidence="3">SW4</strain>
    </source>
</reference>
<evidence type="ECO:0000313" key="3">
    <source>
        <dbReference type="EMBL" id="XBG62169.1"/>
    </source>
</evidence>
<proteinExistence type="predicted"/>
<accession>A0AAU7BVN3</accession>
<name>A0AAU7BVN3_9FLAO</name>
<keyword evidence="3" id="KW-0378">Hydrolase</keyword>
<feature type="domain" description="Peptidase S12 Pab87-related C-terminal" evidence="2">
    <location>
        <begin position="404"/>
        <end position="498"/>
    </location>
</feature>
<dbReference type="EMBL" id="CP157199">
    <property type="protein sequence ID" value="XBG62169.1"/>
    <property type="molecule type" value="Genomic_DNA"/>
</dbReference>
<dbReference type="SUPFAM" id="SSF56601">
    <property type="entry name" value="beta-lactamase/transpeptidase-like"/>
    <property type="match status" value="1"/>
</dbReference>
<protein>
    <submittedName>
        <fullName evidence="3">Serine hydrolase</fullName>
    </submittedName>
</protein>
<organism evidence="3">
    <name type="scientific">Pontimicrobium sp. SW4</name>
    <dbReference type="NCBI Taxonomy" id="3153519"/>
    <lineage>
        <taxon>Bacteria</taxon>
        <taxon>Pseudomonadati</taxon>
        <taxon>Bacteroidota</taxon>
        <taxon>Flavobacteriia</taxon>
        <taxon>Flavobacteriales</taxon>
        <taxon>Flavobacteriaceae</taxon>
        <taxon>Pontimicrobium</taxon>
    </lineage>
</organism>
<feature type="domain" description="Beta-lactamase-related" evidence="1">
    <location>
        <begin position="33"/>
        <end position="359"/>
    </location>
</feature>
<dbReference type="Pfam" id="PF11954">
    <property type="entry name" value="DUF3471"/>
    <property type="match status" value="2"/>
</dbReference>
<dbReference type="InterPro" id="IPR012338">
    <property type="entry name" value="Beta-lactam/transpept-like"/>
</dbReference>
<dbReference type="Gene3D" id="3.40.710.10">
    <property type="entry name" value="DD-peptidase/beta-lactamase superfamily"/>
    <property type="match status" value="1"/>
</dbReference>